<sequence>MSEKVIELKGSVLSLTVLHLHSADINETKAALARKIEQAPSFFVGIPIILEPKIEISDPTFLALLVEYLHQLQMIPIGLRSQDPMIQSQANFAGLAIFPEDTRRPTTKEKKEEPAADQQAAQEQQNYAPVVLDDGGLKSALVIERAVRSGQQVYAKDRDLIILGSVNPGAEIIADGNITVFGKMQGKAIAGSSGEMEAKIFAKQLDPELVCIAGVYQLADDIAEEFKGNGLVEVKLQQEQLVINHI</sequence>
<evidence type="ECO:0000313" key="10">
    <source>
        <dbReference type="EMBL" id="QKI89684.1"/>
    </source>
</evidence>
<feature type="domain" description="Septum formation inhibitor MinC N-terminal" evidence="9">
    <location>
        <begin position="6"/>
        <end position="76"/>
    </location>
</feature>
<dbReference type="Gene3D" id="3.30.70.260">
    <property type="match status" value="1"/>
</dbReference>
<dbReference type="Pfam" id="PF05209">
    <property type="entry name" value="MinC_N"/>
    <property type="match status" value="1"/>
</dbReference>
<keyword evidence="2 6" id="KW-0132">Cell division</keyword>
<keyword evidence="3 6" id="KW-0717">Septation</keyword>
<dbReference type="EMBL" id="CP054020">
    <property type="protein sequence ID" value="QKI89684.1"/>
    <property type="molecule type" value="Genomic_DNA"/>
</dbReference>
<keyword evidence="4 6" id="KW-0131">Cell cycle</keyword>
<dbReference type="PANTHER" id="PTHR34108:SF1">
    <property type="entry name" value="SEPTUM SITE-DETERMINING PROTEIN MINC"/>
    <property type="match status" value="1"/>
</dbReference>
<evidence type="ECO:0000256" key="1">
    <source>
        <dbReference type="ARBA" id="ARBA00006291"/>
    </source>
</evidence>
<dbReference type="KEGG" id="txa:HQN79_08945"/>
<evidence type="ECO:0000259" key="8">
    <source>
        <dbReference type="Pfam" id="PF03775"/>
    </source>
</evidence>
<feature type="compositionally biased region" description="Basic and acidic residues" evidence="7">
    <location>
        <begin position="101"/>
        <end position="114"/>
    </location>
</feature>
<dbReference type="SUPFAM" id="SSF63848">
    <property type="entry name" value="Cell-division inhibitor MinC, C-terminal domain"/>
    <property type="match status" value="1"/>
</dbReference>
<evidence type="ECO:0000256" key="4">
    <source>
        <dbReference type="ARBA" id="ARBA00023306"/>
    </source>
</evidence>
<dbReference type="GO" id="GO:0051302">
    <property type="term" value="P:regulation of cell division"/>
    <property type="evidence" value="ECO:0007669"/>
    <property type="project" value="InterPro"/>
</dbReference>
<evidence type="ECO:0000259" key="9">
    <source>
        <dbReference type="Pfam" id="PF05209"/>
    </source>
</evidence>
<dbReference type="Proteomes" id="UP000504724">
    <property type="component" value="Chromosome"/>
</dbReference>
<evidence type="ECO:0000256" key="6">
    <source>
        <dbReference type="HAMAP-Rule" id="MF_00267"/>
    </source>
</evidence>
<dbReference type="InterPro" id="IPR013033">
    <property type="entry name" value="MinC"/>
</dbReference>
<dbReference type="InterPro" id="IPR016098">
    <property type="entry name" value="CAP/MinC_C"/>
</dbReference>
<comment type="function">
    <text evidence="5 6">Cell division inhibitor that blocks the formation of polar Z ring septums. Rapidly oscillates between the poles of the cell to destabilize FtsZ filaments that have formed before they mature into polar Z rings. Prevents FtsZ polymerization.</text>
</comment>
<dbReference type="GO" id="GO:0000902">
    <property type="term" value="P:cell morphogenesis"/>
    <property type="evidence" value="ECO:0007669"/>
    <property type="project" value="InterPro"/>
</dbReference>
<dbReference type="GO" id="GO:1901891">
    <property type="term" value="P:regulation of cell septum assembly"/>
    <property type="evidence" value="ECO:0007669"/>
    <property type="project" value="InterPro"/>
</dbReference>
<evidence type="ECO:0000313" key="11">
    <source>
        <dbReference type="Proteomes" id="UP000504724"/>
    </source>
</evidence>
<dbReference type="Gene3D" id="2.160.20.70">
    <property type="match status" value="1"/>
</dbReference>
<comment type="similarity">
    <text evidence="1 6">Belongs to the MinC family.</text>
</comment>
<evidence type="ECO:0000256" key="7">
    <source>
        <dbReference type="SAM" id="MobiDB-lite"/>
    </source>
</evidence>
<feature type="domain" description="Septum formation inhibitor MinC C-terminal" evidence="8">
    <location>
        <begin position="142"/>
        <end position="243"/>
    </location>
</feature>
<dbReference type="InterPro" id="IPR005526">
    <property type="entry name" value="Septum_form_inhib_MinC_C"/>
</dbReference>
<keyword evidence="11" id="KW-1185">Reference proteome</keyword>
<evidence type="ECO:0000256" key="5">
    <source>
        <dbReference type="ARBA" id="ARBA00025606"/>
    </source>
</evidence>
<dbReference type="RefSeq" id="WP_173285740.1">
    <property type="nucleotide sequence ID" value="NZ_CP054020.1"/>
</dbReference>
<evidence type="ECO:0000256" key="3">
    <source>
        <dbReference type="ARBA" id="ARBA00023210"/>
    </source>
</evidence>
<dbReference type="NCBIfam" id="TIGR01222">
    <property type="entry name" value="minC"/>
    <property type="match status" value="1"/>
</dbReference>
<dbReference type="InterPro" id="IPR007874">
    <property type="entry name" value="MinC_N"/>
</dbReference>
<dbReference type="AlphaFoldDB" id="A0A7D4SZ83"/>
<dbReference type="PANTHER" id="PTHR34108">
    <property type="entry name" value="SEPTUM SITE-DETERMINING PROTEIN MINC"/>
    <property type="match status" value="1"/>
</dbReference>
<evidence type="ECO:0000256" key="2">
    <source>
        <dbReference type="ARBA" id="ARBA00022618"/>
    </source>
</evidence>
<protein>
    <recommendedName>
        <fullName evidence="6">Probable septum site-determining protein MinC</fullName>
    </recommendedName>
</protein>
<dbReference type="Pfam" id="PF03775">
    <property type="entry name" value="MinC_C"/>
    <property type="match status" value="1"/>
</dbReference>
<feature type="region of interest" description="Disordered" evidence="7">
    <location>
        <begin position="101"/>
        <end position="124"/>
    </location>
</feature>
<reference evidence="10 11" key="1">
    <citation type="submission" date="2020-05" db="EMBL/GenBank/DDBJ databases">
        <title>Thiomicrorhabdus sediminis sp.nov. and Thiomicrorhabdus xiamenensis sp.nov., novel sulfur-oxidizing bacteria isolated from coastal sediment.</title>
        <authorList>
            <person name="Liu X."/>
        </authorList>
    </citation>
    <scope>NUCLEOTIDE SEQUENCE [LARGE SCALE GENOMIC DNA]</scope>
    <source>
        <strain evidence="10 11">G2</strain>
    </source>
</reference>
<accession>A0A7D4SZ83</accession>
<dbReference type="HAMAP" id="MF_00267">
    <property type="entry name" value="MinC"/>
    <property type="match status" value="1"/>
</dbReference>
<organism evidence="10 11">
    <name type="scientific">Thiomicrorhabdus xiamenensis</name>
    <dbReference type="NCBI Taxonomy" id="2739063"/>
    <lineage>
        <taxon>Bacteria</taxon>
        <taxon>Pseudomonadati</taxon>
        <taxon>Pseudomonadota</taxon>
        <taxon>Gammaproteobacteria</taxon>
        <taxon>Thiotrichales</taxon>
        <taxon>Piscirickettsiaceae</taxon>
        <taxon>Thiomicrorhabdus</taxon>
    </lineage>
</organism>
<gene>
    <name evidence="6 10" type="primary">minC</name>
    <name evidence="10" type="ORF">HQN79_08945</name>
</gene>
<dbReference type="GO" id="GO:0000917">
    <property type="term" value="P:division septum assembly"/>
    <property type="evidence" value="ECO:0007669"/>
    <property type="project" value="UniProtKB-KW"/>
</dbReference>
<dbReference type="InterPro" id="IPR036145">
    <property type="entry name" value="MinC_C_sf"/>
</dbReference>
<name>A0A7D4SZ83_9GAMM</name>
<comment type="subunit">
    <text evidence="6">Interacts with MinD and FtsZ.</text>
</comment>
<proteinExistence type="inferred from homology"/>